<proteinExistence type="predicted"/>
<dbReference type="InterPro" id="IPR028098">
    <property type="entry name" value="Glyco_trans_4-like_N"/>
</dbReference>
<dbReference type="AlphaFoldDB" id="A0A838L1M4"/>
<dbReference type="EMBL" id="JACEIB010000001">
    <property type="protein sequence ID" value="MBA2932555.1"/>
    <property type="molecule type" value="Genomic_DNA"/>
</dbReference>
<name>A0A838L1M4_9SPHN</name>
<dbReference type="GO" id="GO:0016757">
    <property type="term" value="F:glycosyltransferase activity"/>
    <property type="evidence" value="ECO:0007669"/>
    <property type="project" value="TreeGrafter"/>
</dbReference>
<gene>
    <name evidence="2" type="ORF">HZF05_00470</name>
</gene>
<dbReference type="Gene3D" id="3.40.50.2000">
    <property type="entry name" value="Glycogen Phosphorylase B"/>
    <property type="match status" value="2"/>
</dbReference>
<evidence type="ECO:0000313" key="3">
    <source>
        <dbReference type="Proteomes" id="UP000570166"/>
    </source>
</evidence>
<evidence type="ECO:0000259" key="1">
    <source>
        <dbReference type="Pfam" id="PF13579"/>
    </source>
</evidence>
<sequence length="343" mass="37325">MIRLANRWARSREVMILCGSEQGPARSLVSPDVAVIEVSPAVPRSITSRWKMGRRMQPLLQGWRPDVIVGPGNHVLPIFLAAGPSIAPVICKLSNPIDLRGLSIVPPALHALVRRRACVPLARIVAMSPALRDEAARYLNTDRVSVVGEPILSDLPQTRRRRLSTNLRLIFAGRLVAQKNVALALRTLAALPHDISLTIVGDGPDRARLEAMSRRLGLAGRVVFTGMVPDIRPYLEGSDLFLLPSRFEGYPAVVIEALAAGLPVITTPSSPAMREILIDHSFGRIVPADPIALATAIMAHEGCDGPDPCLLRPLLERHLLPASSECWLEILDAVAFDHKARPE</sequence>
<dbReference type="Pfam" id="PF13692">
    <property type="entry name" value="Glyco_trans_1_4"/>
    <property type="match status" value="1"/>
</dbReference>
<organism evidence="2 3">
    <name type="scientific">Sphingomonas chungangi</name>
    <dbReference type="NCBI Taxonomy" id="2683589"/>
    <lineage>
        <taxon>Bacteria</taxon>
        <taxon>Pseudomonadati</taxon>
        <taxon>Pseudomonadota</taxon>
        <taxon>Alphaproteobacteria</taxon>
        <taxon>Sphingomonadales</taxon>
        <taxon>Sphingomonadaceae</taxon>
        <taxon>Sphingomonas</taxon>
    </lineage>
</organism>
<keyword evidence="2" id="KW-0808">Transferase</keyword>
<reference evidence="2 3" key="1">
    <citation type="submission" date="2020-07" db="EMBL/GenBank/DDBJ databases">
        <authorList>
            <person name="Sun Q."/>
        </authorList>
    </citation>
    <scope>NUCLEOTIDE SEQUENCE [LARGE SCALE GENOMIC DNA]</scope>
    <source>
        <strain evidence="2 3">CGMCC 1.13654</strain>
    </source>
</reference>
<dbReference type="Pfam" id="PF13579">
    <property type="entry name" value="Glyco_trans_4_4"/>
    <property type="match status" value="1"/>
</dbReference>
<protein>
    <submittedName>
        <fullName evidence="2">Glycosyltransferase</fullName>
    </submittedName>
</protein>
<keyword evidence="3" id="KW-1185">Reference proteome</keyword>
<comment type="caution">
    <text evidence="2">The sequence shown here is derived from an EMBL/GenBank/DDBJ whole genome shotgun (WGS) entry which is preliminary data.</text>
</comment>
<feature type="domain" description="Glycosyltransferase subfamily 4-like N-terminal" evidence="1">
    <location>
        <begin position="3"/>
        <end position="146"/>
    </location>
</feature>
<dbReference type="PANTHER" id="PTHR12526:SF636">
    <property type="entry name" value="BLL3647 PROTEIN"/>
    <property type="match status" value="1"/>
</dbReference>
<evidence type="ECO:0000313" key="2">
    <source>
        <dbReference type="EMBL" id="MBA2932555.1"/>
    </source>
</evidence>
<dbReference type="Proteomes" id="UP000570166">
    <property type="component" value="Unassembled WGS sequence"/>
</dbReference>
<dbReference type="SUPFAM" id="SSF53756">
    <property type="entry name" value="UDP-Glycosyltransferase/glycogen phosphorylase"/>
    <property type="match status" value="1"/>
</dbReference>
<accession>A0A838L1M4</accession>
<dbReference type="PANTHER" id="PTHR12526">
    <property type="entry name" value="GLYCOSYLTRANSFERASE"/>
    <property type="match status" value="1"/>
</dbReference>
<dbReference type="CDD" id="cd03811">
    <property type="entry name" value="GT4_GT28_WabH-like"/>
    <property type="match status" value="1"/>
</dbReference>